<evidence type="ECO:0000256" key="1">
    <source>
        <dbReference type="ARBA" id="ARBA00022448"/>
    </source>
</evidence>
<proteinExistence type="predicted"/>
<keyword evidence="7" id="KW-0812">Transmembrane</keyword>
<dbReference type="Gene3D" id="1.10.3820.10">
    <property type="entry name" value="Di-heme elbow motif domain"/>
    <property type="match status" value="1"/>
</dbReference>
<keyword evidence="4" id="KW-0249">Electron transport</keyword>
<protein>
    <recommendedName>
        <fullName evidence="10">Cytochrome C</fullName>
    </recommendedName>
</protein>
<dbReference type="InterPro" id="IPR038266">
    <property type="entry name" value="NapC/NirT_cytc_sf"/>
</dbReference>
<dbReference type="GO" id="GO:0046872">
    <property type="term" value="F:metal ion binding"/>
    <property type="evidence" value="ECO:0007669"/>
    <property type="project" value="UniProtKB-KW"/>
</dbReference>
<keyword evidence="3" id="KW-0479">Metal-binding</keyword>
<evidence type="ECO:0000256" key="7">
    <source>
        <dbReference type="SAM" id="Phobius"/>
    </source>
</evidence>
<keyword evidence="5" id="KW-0408">Iron</keyword>
<name>A0A2J6WI42_9BACT</name>
<keyword evidence="1" id="KW-0813">Transport</keyword>
<dbReference type="InterPro" id="IPR051174">
    <property type="entry name" value="Cytochrome_c-type_ET"/>
</dbReference>
<dbReference type="PANTHER" id="PTHR30333:SF4">
    <property type="entry name" value="CYTOCHROME C FAMILY PROTEIN"/>
    <property type="match status" value="1"/>
</dbReference>
<evidence type="ECO:0000256" key="6">
    <source>
        <dbReference type="SAM" id="Coils"/>
    </source>
</evidence>
<dbReference type="AlphaFoldDB" id="A0A2J6WI42"/>
<evidence type="ECO:0000256" key="3">
    <source>
        <dbReference type="ARBA" id="ARBA00022723"/>
    </source>
</evidence>
<evidence type="ECO:0000313" key="8">
    <source>
        <dbReference type="EMBL" id="PMP70064.1"/>
    </source>
</evidence>
<dbReference type="SUPFAM" id="SSF48695">
    <property type="entry name" value="Multiheme cytochromes"/>
    <property type="match status" value="1"/>
</dbReference>
<evidence type="ECO:0000313" key="9">
    <source>
        <dbReference type="Proteomes" id="UP000242288"/>
    </source>
</evidence>
<dbReference type="PANTHER" id="PTHR30333">
    <property type="entry name" value="CYTOCHROME C-TYPE PROTEIN"/>
    <property type="match status" value="1"/>
</dbReference>
<dbReference type="CDD" id="cd08168">
    <property type="entry name" value="Cytochrom_C3"/>
    <property type="match status" value="1"/>
</dbReference>
<organism evidence="8 9">
    <name type="scientific">Thermodesulfovibrio aggregans</name>
    <dbReference type="NCBI Taxonomy" id="86166"/>
    <lineage>
        <taxon>Bacteria</taxon>
        <taxon>Pseudomonadati</taxon>
        <taxon>Nitrospirota</taxon>
        <taxon>Thermodesulfovibrionia</taxon>
        <taxon>Thermodesulfovibrionales</taxon>
        <taxon>Thermodesulfovibrionaceae</taxon>
        <taxon>Thermodesulfovibrio</taxon>
    </lineage>
</organism>
<feature type="transmembrane region" description="Helical" evidence="7">
    <location>
        <begin position="12"/>
        <end position="33"/>
    </location>
</feature>
<gene>
    <name evidence="8" type="ORF">C0186_05560</name>
</gene>
<comment type="caution">
    <text evidence="8">The sequence shown here is derived from an EMBL/GenBank/DDBJ whole genome shotgun (WGS) entry which is preliminary data.</text>
</comment>
<dbReference type="InterPro" id="IPR036280">
    <property type="entry name" value="Multihaem_cyt_sf"/>
</dbReference>
<keyword evidence="7" id="KW-0472">Membrane</keyword>
<evidence type="ECO:0000256" key="5">
    <source>
        <dbReference type="ARBA" id="ARBA00023004"/>
    </source>
</evidence>
<dbReference type="Proteomes" id="UP000242288">
    <property type="component" value="Unassembled WGS sequence"/>
</dbReference>
<reference evidence="8 9" key="1">
    <citation type="submission" date="2018-01" db="EMBL/GenBank/DDBJ databases">
        <title>Metagenomic assembled genomes from two thermal pools in the Uzon Caldera, Kamchatka, Russia.</title>
        <authorList>
            <person name="Wilkins L."/>
            <person name="Ettinger C."/>
        </authorList>
    </citation>
    <scope>NUCLEOTIDE SEQUENCE [LARGE SCALE GENOMIC DNA]</scope>
    <source>
        <strain evidence="8">ZAV-04</strain>
    </source>
</reference>
<accession>A0A2J6WI42</accession>
<dbReference type="EMBL" id="PNIO01000047">
    <property type="protein sequence ID" value="PMP70064.1"/>
    <property type="molecule type" value="Genomic_DNA"/>
</dbReference>
<feature type="coiled-coil region" evidence="6">
    <location>
        <begin position="591"/>
        <end position="621"/>
    </location>
</feature>
<sequence length="644" mass="74327">MNFKLGKISDLASPFTVIIFFLQFLVIIGYFGYDYYMDSSESCIQCHGSKEKMVEFGYPQFYVTLTDVRKQTGHSTVSCRDCHLGNGRAKDKDEAHRGMLKPIYVKDSMDIVDRKMLYKKNDFELNRLIPQGKDRLFDMLPKVKEDGELHLHPEVRNILWHDRNSESFNFDPEIAKKTCGKRGCHSDELKQFKTTVMAINFRQRTMVSWLKPYGPHNCGPSFADVPPEEVLNKAGFDFTNTEKIRKEMNIPFTDEQAMRRQKMCNICHAGCLDCHYAPSRERGSHAFLKVPDSYSCMGRGRGNSVCHTGAAQSRRGETYIGGFYSIPQGRSADIHFKKGIHCADCHPSGKKGMGDMQRKATCQDCHIEIEKAHSKSIHRNLSCTACHVTEAGGYQITIWGRGYIGDKPTPFKKYSLYYGVQKPLILMKDQKGIWFPVKIFPHSVSNIREDVSSSGLHYRWKNSETKDMYYIVGTVNNLPSGNRHLLWFQIEEVSHPFGKARNCKSCHKGRQISVSTWQYEDTQGAEPFSGGYKIIADEKGLRIKDFWHTKINVLPGFKLTDFASWIYFTDKWFIPGDFSIKVDRNRYTAYLKLYESKLKSIKKLEKKIKDENERKKFKEIKGILIHNPELNIKDLFFDVKNKVF</sequence>
<keyword evidence="2" id="KW-0349">Heme</keyword>
<evidence type="ECO:0000256" key="4">
    <source>
        <dbReference type="ARBA" id="ARBA00022982"/>
    </source>
</evidence>
<evidence type="ECO:0000256" key="2">
    <source>
        <dbReference type="ARBA" id="ARBA00022617"/>
    </source>
</evidence>
<evidence type="ECO:0008006" key="10">
    <source>
        <dbReference type="Google" id="ProtNLM"/>
    </source>
</evidence>
<keyword evidence="7" id="KW-1133">Transmembrane helix</keyword>
<keyword evidence="6" id="KW-0175">Coiled coil</keyword>